<organism evidence="6">
    <name type="scientific">Bactrocera dorsalis</name>
    <name type="common">Oriental fruit fly</name>
    <name type="synonym">Dacus dorsalis</name>
    <dbReference type="NCBI Taxonomy" id="27457"/>
    <lineage>
        <taxon>Eukaryota</taxon>
        <taxon>Metazoa</taxon>
        <taxon>Ecdysozoa</taxon>
        <taxon>Arthropoda</taxon>
        <taxon>Hexapoda</taxon>
        <taxon>Insecta</taxon>
        <taxon>Pterygota</taxon>
        <taxon>Neoptera</taxon>
        <taxon>Endopterygota</taxon>
        <taxon>Diptera</taxon>
        <taxon>Brachycera</taxon>
        <taxon>Muscomorpha</taxon>
        <taxon>Tephritoidea</taxon>
        <taxon>Tephritidae</taxon>
        <taxon>Bactrocera</taxon>
        <taxon>Bactrocera</taxon>
    </lineage>
</organism>
<evidence type="ECO:0000256" key="1">
    <source>
        <dbReference type="ARBA" id="ARBA00022670"/>
    </source>
</evidence>
<dbReference type="OrthoDB" id="10059102at2759"/>
<dbReference type="InterPro" id="IPR001314">
    <property type="entry name" value="Peptidase_S1A"/>
</dbReference>
<dbReference type="AlphaFoldDB" id="A0A034WI51"/>
<dbReference type="InterPro" id="IPR043504">
    <property type="entry name" value="Peptidase_S1_PA_chymotrypsin"/>
</dbReference>
<dbReference type="Gene3D" id="2.40.10.10">
    <property type="entry name" value="Trypsin-like serine proteases"/>
    <property type="match status" value="1"/>
</dbReference>
<dbReference type="GeneID" id="105222020"/>
<keyword evidence="2" id="KW-0378">Hydrolase</keyword>
<dbReference type="InterPro" id="IPR009003">
    <property type="entry name" value="Peptidase_S1_PA"/>
</dbReference>
<dbReference type="SUPFAM" id="SSF50494">
    <property type="entry name" value="Trypsin-like serine proteases"/>
    <property type="match status" value="1"/>
</dbReference>
<dbReference type="InterPro" id="IPR001254">
    <property type="entry name" value="Trypsin_dom"/>
</dbReference>
<evidence type="ECO:0000256" key="2">
    <source>
        <dbReference type="ARBA" id="ARBA00022801"/>
    </source>
</evidence>
<dbReference type="KEGG" id="bdr:105222020"/>
<dbReference type="EMBL" id="GAKP01004593">
    <property type="protein sequence ID" value="JAC54359.1"/>
    <property type="molecule type" value="Transcribed_RNA"/>
</dbReference>
<dbReference type="GO" id="GO:0005615">
    <property type="term" value="C:extracellular space"/>
    <property type="evidence" value="ECO:0007669"/>
    <property type="project" value="TreeGrafter"/>
</dbReference>
<keyword evidence="1" id="KW-0645">Protease</keyword>
<feature type="chain" id="PRO_5044537624" evidence="4">
    <location>
        <begin position="27"/>
        <end position="332"/>
    </location>
</feature>
<protein>
    <submittedName>
        <fullName evidence="6">Kallikrein-8</fullName>
    </submittedName>
</protein>
<dbReference type="PANTHER" id="PTHR24264">
    <property type="entry name" value="TRYPSIN-RELATED"/>
    <property type="match status" value="1"/>
</dbReference>
<proteinExistence type="predicted"/>
<gene>
    <name evidence="6" type="primary">KLK8</name>
</gene>
<sequence length="332" mass="37576">MSTSLQFSPILCCITLYLLLIENAHSLKNISSHHDYYHHQPPSKKFKLPMNISYLSQKERKYKMDVSDGYTPKNYRKFYTVLQRNIVSIRTARATAYFGDNHICAGSIISDDLILTAAHCVIDRRKIVTRSHRIMVVGGTPNRLNPYVGTVEIKVLDVIPHHDFVPDGAHDIALLRLADSFRDDNDFIRVIPLSDGIIPNGTICTIIGWGQMFYRGPISGDAIHGAMIVFSYSYCHQFYPNVFDETMMCASRADAWDVNTCRGDAGGPLICGGRIAGVVSWRSYCGRDTKPTVFASVYHHRDWIKRASSANILKSLKPLYLLLYMLCIYILK</sequence>
<evidence type="ECO:0000259" key="5">
    <source>
        <dbReference type="PROSITE" id="PS50240"/>
    </source>
</evidence>
<accession>A0A034WI51</accession>
<dbReference type="PRINTS" id="PR00722">
    <property type="entry name" value="CHYMOTRYPSIN"/>
</dbReference>
<dbReference type="PROSITE" id="PS50240">
    <property type="entry name" value="TRYPSIN_DOM"/>
    <property type="match status" value="1"/>
</dbReference>
<name>A0A034WI51_BACDO</name>
<feature type="domain" description="Peptidase S1" evidence="5">
    <location>
        <begin position="66"/>
        <end position="309"/>
    </location>
</feature>
<evidence type="ECO:0000256" key="4">
    <source>
        <dbReference type="SAM" id="SignalP"/>
    </source>
</evidence>
<evidence type="ECO:0000313" key="6">
    <source>
        <dbReference type="EMBL" id="JAC54359.1"/>
    </source>
</evidence>
<dbReference type="InterPro" id="IPR050127">
    <property type="entry name" value="Serine_Proteases_S1"/>
</dbReference>
<dbReference type="InterPro" id="IPR018114">
    <property type="entry name" value="TRYPSIN_HIS"/>
</dbReference>
<dbReference type="CDD" id="cd00190">
    <property type="entry name" value="Tryp_SPc"/>
    <property type="match status" value="1"/>
</dbReference>
<reference evidence="6" key="1">
    <citation type="journal article" date="2014" name="BMC Genomics">
        <title>Characterizing the developmental transcriptome of the oriental fruit fly, Bactrocera dorsalis (Diptera: Tephritidae) through comparative genomic analysis with Drosophila melanogaster utilizing modENCODE datasets.</title>
        <authorList>
            <person name="Geib S.M."/>
            <person name="Calla B."/>
            <person name="Hall B."/>
            <person name="Hou S."/>
            <person name="Manoukis N.C."/>
        </authorList>
    </citation>
    <scope>NUCLEOTIDE SEQUENCE</scope>
    <source>
        <strain evidence="6">Punador</strain>
    </source>
</reference>
<keyword evidence="3" id="KW-0720">Serine protease</keyword>
<dbReference type="RefSeq" id="XP_011197483.2">
    <property type="nucleotide sequence ID" value="XM_011199181.2"/>
</dbReference>
<dbReference type="PANTHER" id="PTHR24264:SF54">
    <property type="entry name" value="PEPTIDASE S1 DOMAIN-CONTAINING PROTEIN"/>
    <property type="match status" value="1"/>
</dbReference>
<dbReference type="GO" id="GO:0006508">
    <property type="term" value="P:proteolysis"/>
    <property type="evidence" value="ECO:0007669"/>
    <property type="project" value="UniProtKB-KW"/>
</dbReference>
<evidence type="ECO:0000256" key="3">
    <source>
        <dbReference type="ARBA" id="ARBA00022825"/>
    </source>
</evidence>
<dbReference type="GO" id="GO:0004252">
    <property type="term" value="F:serine-type endopeptidase activity"/>
    <property type="evidence" value="ECO:0007669"/>
    <property type="project" value="InterPro"/>
</dbReference>
<dbReference type="PROSITE" id="PS00134">
    <property type="entry name" value="TRYPSIN_HIS"/>
    <property type="match status" value="1"/>
</dbReference>
<dbReference type="SMART" id="SM00020">
    <property type="entry name" value="Tryp_SPc"/>
    <property type="match status" value="1"/>
</dbReference>
<feature type="signal peptide" evidence="4">
    <location>
        <begin position="1"/>
        <end position="26"/>
    </location>
</feature>
<dbReference type="Pfam" id="PF00089">
    <property type="entry name" value="Trypsin"/>
    <property type="match status" value="1"/>
</dbReference>
<keyword evidence="4" id="KW-0732">Signal</keyword>